<dbReference type="PANTHER" id="PTHR43289:SF30">
    <property type="entry name" value="NON-SPECIFIC SERINE_THREONINE PROTEIN KINASE"/>
    <property type="match status" value="1"/>
</dbReference>
<evidence type="ECO:0000256" key="6">
    <source>
        <dbReference type="SAM" id="MobiDB-lite"/>
    </source>
</evidence>
<dbReference type="GO" id="GO:0004674">
    <property type="term" value="F:protein serine/threonine kinase activity"/>
    <property type="evidence" value="ECO:0007669"/>
    <property type="project" value="TreeGrafter"/>
</dbReference>
<evidence type="ECO:0000256" key="5">
    <source>
        <dbReference type="PROSITE-ProRule" id="PRU10141"/>
    </source>
</evidence>
<gene>
    <name evidence="8" type="ORF">E6K74_04975</name>
</gene>
<name>A0A538STU9_UNCEI</name>
<feature type="compositionally biased region" description="Low complexity" evidence="6">
    <location>
        <begin position="278"/>
        <end position="296"/>
    </location>
</feature>
<feature type="domain" description="Protein kinase" evidence="7">
    <location>
        <begin position="120"/>
        <end position="404"/>
    </location>
</feature>
<dbReference type="SMART" id="SM00220">
    <property type="entry name" value="S_TKc"/>
    <property type="match status" value="1"/>
</dbReference>
<proteinExistence type="predicted"/>
<dbReference type="AlphaFoldDB" id="A0A538STU9"/>
<keyword evidence="2 5" id="KW-0547">Nucleotide-binding</keyword>
<evidence type="ECO:0000259" key="7">
    <source>
        <dbReference type="PROSITE" id="PS50011"/>
    </source>
</evidence>
<keyword evidence="3" id="KW-0418">Kinase</keyword>
<dbReference type="InterPro" id="IPR011042">
    <property type="entry name" value="6-blade_b-propeller_TolB-like"/>
</dbReference>
<evidence type="ECO:0000256" key="2">
    <source>
        <dbReference type="ARBA" id="ARBA00022741"/>
    </source>
</evidence>
<dbReference type="Gene3D" id="1.10.510.10">
    <property type="entry name" value="Transferase(Phosphotransferase) domain 1"/>
    <property type="match status" value="1"/>
</dbReference>
<evidence type="ECO:0000256" key="1">
    <source>
        <dbReference type="ARBA" id="ARBA00022679"/>
    </source>
</evidence>
<dbReference type="InterPro" id="IPR011009">
    <property type="entry name" value="Kinase-like_dom_sf"/>
</dbReference>
<dbReference type="Gene3D" id="3.30.200.20">
    <property type="entry name" value="Phosphorylase Kinase, domain 1"/>
    <property type="match status" value="1"/>
</dbReference>
<dbReference type="Pfam" id="PF00069">
    <property type="entry name" value="Pkinase"/>
    <property type="match status" value="1"/>
</dbReference>
<sequence length="1061" mass="113216">MGTLNTLAMLNRSFSRTPADSCRSTCLTLIPQTPCDFATTARIPPSRVAGRVGAGAGRAGAAAATTRAHTIRGTILPIMSLLRGARLPRFTFSAPIPWHPTPCYSGPLMPTTSGATIGPYKVDREIGRGGMGVVYLAHDTRLGRTVALKALPEDVATDPDRLERFELEARVLASLNHPNVAAIYGLEVSGGHRYLALEHVEGETLADKIARGPLPLQETIDIGIEIAAGMEAAHDAGVVHRDLKPSNVMITPNDQVKVLDFGLAKGRVATDESGLAKSPTFLDSPTTPSSPTLTSPAVPHSPTLPGVILGTAAYLSPEQARGKVVDRRTDIWSFGCVLYECLTGRRAFQGETPSDTIAKILERDVDWSALPTNTPPPLRELLERCLIKDPKRRLRDIGDAHLALEEIKSGRQSAAGALIDAGTPPDAAVSRRRNAVLVAGALVVGIALGALAWNAFGPASRHGNPGMTHLALSLPANTLPLDGVVTPDGRNVFLLATPHAPGEDARPRLYVRRIDQESFVPIAGTEGAAPGLTASPDSRWIVFRAPASEQSTRIRLLKMPVDGSSPPVAITDASEGWSNEGAWLESGDLLIATDNGTRYVRVPTGGGTPTPPREFDAPGFDARFTPQPPGLPRDRGVLLDAVSYEGGVFRQGVSVLDLKSGKVKSVLRDGGCPIYLPPGYLLFTRQDALFAVPFDLGSLTVKGEPVALIGGLRQRTSWTHAGYYLTPNGTLVYVGGGKARADRHLVVFGRDGKATDWSGDKRAFEYSLAISPDGNRCLTSINNADAITEIWIAEHGRGLRRLPTRPGADCLGAVWSPDGRYVAYFESSLSPKDGLYVASVEGSVPPRLLAAPRSRSEIMVPTSWSPDGSWIALTSNDGGKLTTLLVPVPPASGAPAVPRRLFPEDQRTGAFVFSPDGRKVAYGTREAGKFEIAVSAWANGALVGEPLFIPDAQISIARWGPDSRHLYFRSVREKIAEVEITETSRLKGSTPRLSASEPRALWDLVALRIPVSPPGGALYNILPDGRLLAVQSPEGEDIPTQAEVLLNVTDEIEKRMRAAGK</sequence>
<reference evidence="8 9" key="1">
    <citation type="journal article" date="2019" name="Nat. Microbiol.">
        <title>Mediterranean grassland soil C-N compound turnover is dependent on rainfall and depth, and is mediated by genomically divergent microorganisms.</title>
        <authorList>
            <person name="Diamond S."/>
            <person name="Andeer P.F."/>
            <person name="Li Z."/>
            <person name="Crits-Christoph A."/>
            <person name="Burstein D."/>
            <person name="Anantharaman K."/>
            <person name="Lane K.R."/>
            <person name="Thomas B.C."/>
            <person name="Pan C."/>
            <person name="Northen T.R."/>
            <person name="Banfield J.F."/>
        </authorList>
    </citation>
    <scope>NUCLEOTIDE SEQUENCE [LARGE SCALE GENOMIC DNA]</scope>
    <source>
        <strain evidence="8">WS_4</strain>
    </source>
</reference>
<comment type="caution">
    <text evidence="8">The sequence shown here is derived from an EMBL/GenBank/DDBJ whole genome shotgun (WGS) entry which is preliminary data.</text>
</comment>
<feature type="region of interest" description="Disordered" evidence="6">
    <location>
        <begin position="274"/>
        <end position="299"/>
    </location>
</feature>
<dbReference type="SUPFAM" id="SSF69304">
    <property type="entry name" value="Tricorn protease N-terminal domain"/>
    <property type="match status" value="2"/>
</dbReference>
<dbReference type="SUPFAM" id="SSF56112">
    <property type="entry name" value="Protein kinase-like (PK-like)"/>
    <property type="match status" value="1"/>
</dbReference>
<dbReference type="PANTHER" id="PTHR43289">
    <property type="entry name" value="MITOGEN-ACTIVATED PROTEIN KINASE KINASE KINASE 20-RELATED"/>
    <property type="match status" value="1"/>
</dbReference>
<dbReference type="GO" id="GO:0005524">
    <property type="term" value="F:ATP binding"/>
    <property type="evidence" value="ECO:0007669"/>
    <property type="project" value="UniProtKB-UniRule"/>
</dbReference>
<dbReference type="EMBL" id="VBOU01000053">
    <property type="protein sequence ID" value="TMQ54808.1"/>
    <property type="molecule type" value="Genomic_DNA"/>
</dbReference>
<dbReference type="CDD" id="cd14014">
    <property type="entry name" value="STKc_PknB_like"/>
    <property type="match status" value="1"/>
</dbReference>
<dbReference type="Pfam" id="PF07676">
    <property type="entry name" value="PD40"/>
    <property type="match status" value="2"/>
</dbReference>
<feature type="binding site" evidence="5">
    <location>
        <position position="149"/>
    </location>
    <ligand>
        <name>ATP</name>
        <dbReference type="ChEBI" id="CHEBI:30616"/>
    </ligand>
</feature>
<dbReference type="Proteomes" id="UP000319829">
    <property type="component" value="Unassembled WGS sequence"/>
</dbReference>
<evidence type="ECO:0000313" key="8">
    <source>
        <dbReference type="EMBL" id="TMQ54808.1"/>
    </source>
</evidence>
<dbReference type="InterPro" id="IPR008271">
    <property type="entry name" value="Ser/Thr_kinase_AS"/>
</dbReference>
<evidence type="ECO:0000313" key="9">
    <source>
        <dbReference type="Proteomes" id="UP000319829"/>
    </source>
</evidence>
<organism evidence="8 9">
    <name type="scientific">Eiseniibacteriota bacterium</name>
    <dbReference type="NCBI Taxonomy" id="2212470"/>
    <lineage>
        <taxon>Bacteria</taxon>
        <taxon>Candidatus Eiseniibacteriota</taxon>
    </lineage>
</organism>
<dbReference type="InterPro" id="IPR017441">
    <property type="entry name" value="Protein_kinase_ATP_BS"/>
</dbReference>
<dbReference type="PROSITE" id="PS00108">
    <property type="entry name" value="PROTEIN_KINASE_ST"/>
    <property type="match status" value="1"/>
</dbReference>
<dbReference type="InterPro" id="IPR000719">
    <property type="entry name" value="Prot_kinase_dom"/>
</dbReference>
<evidence type="ECO:0000256" key="4">
    <source>
        <dbReference type="ARBA" id="ARBA00022840"/>
    </source>
</evidence>
<dbReference type="PROSITE" id="PS50011">
    <property type="entry name" value="PROTEIN_KINASE_DOM"/>
    <property type="match status" value="1"/>
</dbReference>
<keyword evidence="1" id="KW-0808">Transferase</keyword>
<evidence type="ECO:0000256" key="3">
    <source>
        <dbReference type="ARBA" id="ARBA00022777"/>
    </source>
</evidence>
<protein>
    <recommendedName>
        <fullName evidence="7">Protein kinase domain-containing protein</fullName>
    </recommendedName>
</protein>
<dbReference type="InterPro" id="IPR011659">
    <property type="entry name" value="WD40"/>
</dbReference>
<keyword evidence="4 5" id="KW-0067">ATP-binding</keyword>
<accession>A0A538STU9</accession>
<dbReference type="PROSITE" id="PS00107">
    <property type="entry name" value="PROTEIN_KINASE_ATP"/>
    <property type="match status" value="1"/>
</dbReference>
<dbReference type="Gene3D" id="2.120.10.30">
    <property type="entry name" value="TolB, C-terminal domain"/>
    <property type="match status" value="3"/>
</dbReference>